<feature type="non-terminal residue" evidence="1">
    <location>
        <position position="1"/>
    </location>
</feature>
<protein>
    <submittedName>
        <fullName evidence="1">Uncharacterized protein</fullName>
    </submittedName>
</protein>
<dbReference type="Proteomes" id="UP000265520">
    <property type="component" value="Unassembled WGS sequence"/>
</dbReference>
<comment type="caution">
    <text evidence="1">The sequence shown here is derived from an EMBL/GenBank/DDBJ whole genome shotgun (WGS) entry which is preliminary data.</text>
</comment>
<dbReference type="EMBL" id="LXQA011342926">
    <property type="protein sequence ID" value="MCI93939.1"/>
    <property type="molecule type" value="Genomic_DNA"/>
</dbReference>
<sequence length="36" mass="4080">PSLKAPSQAQVEFCFPGLYWLLPPAWEVPSQTQYTV</sequence>
<accession>A0A392W2F5</accession>
<dbReference type="AlphaFoldDB" id="A0A392W2F5"/>
<reference evidence="1 2" key="1">
    <citation type="journal article" date="2018" name="Front. Plant Sci.">
        <title>Red Clover (Trifolium pratense) and Zigzag Clover (T. medium) - A Picture of Genomic Similarities and Differences.</title>
        <authorList>
            <person name="Dluhosova J."/>
            <person name="Istvanek J."/>
            <person name="Nedelnik J."/>
            <person name="Repkova J."/>
        </authorList>
    </citation>
    <scope>NUCLEOTIDE SEQUENCE [LARGE SCALE GENOMIC DNA]</scope>
    <source>
        <strain evidence="2">cv. 10/8</strain>
        <tissue evidence="1">Leaf</tissue>
    </source>
</reference>
<evidence type="ECO:0000313" key="2">
    <source>
        <dbReference type="Proteomes" id="UP000265520"/>
    </source>
</evidence>
<name>A0A392W2F5_9FABA</name>
<proteinExistence type="predicted"/>
<evidence type="ECO:0000313" key="1">
    <source>
        <dbReference type="EMBL" id="MCI93939.1"/>
    </source>
</evidence>
<keyword evidence="2" id="KW-1185">Reference proteome</keyword>
<organism evidence="1 2">
    <name type="scientific">Trifolium medium</name>
    <dbReference type="NCBI Taxonomy" id="97028"/>
    <lineage>
        <taxon>Eukaryota</taxon>
        <taxon>Viridiplantae</taxon>
        <taxon>Streptophyta</taxon>
        <taxon>Embryophyta</taxon>
        <taxon>Tracheophyta</taxon>
        <taxon>Spermatophyta</taxon>
        <taxon>Magnoliopsida</taxon>
        <taxon>eudicotyledons</taxon>
        <taxon>Gunneridae</taxon>
        <taxon>Pentapetalae</taxon>
        <taxon>rosids</taxon>
        <taxon>fabids</taxon>
        <taxon>Fabales</taxon>
        <taxon>Fabaceae</taxon>
        <taxon>Papilionoideae</taxon>
        <taxon>50 kb inversion clade</taxon>
        <taxon>NPAAA clade</taxon>
        <taxon>Hologalegina</taxon>
        <taxon>IRL clade</taxon>
        <taxon>Trifolieae</taxon>
        <taxon>Trifolium</taxon>
    </lineage>
</organism>